<sequence>MFTTSKRGSAKTLLAVSAVFVGALLTGCSDDSSAASSDSDKKSASPKSGFDQALEHAKCMRENGVPDYPDPKQDANGRVNISPGQGVDPSSQDFKDAMQACRDLAPQGQGGQNGGGDIDPAKVSEWAKCMRENGLPKFPDPEVKGNELTINVAEAGIKPNDPEFSKAQQACQDKFPGGMMRLQGPGPGGSE</sequence>
<evidence type="ECO:0000313" key="3">
    <source>
        <dbReference type="Proteomes" id="UP000675554"/>
    </source>
</evidence>
<keyword evidence="3" id="KW-1185">Reference proteome</keyword>
<dbReference type="PROSITE" id="PS51257">
    <property type="entry name" value="PROKAR_LIPOPROTEIN"/>
    <property type="match status" value="1"/>
</dbReference>
<feature type="region of interest" description="Disordered" evidence="1">
    <location>
        <begin position="29"/>
        <end position="93"/>
    </location>
</feature>
<gene>
    <name evidence="2" type="ORF">KDA82_01920</name>
</gene>
<dbReference type="EMBL" id="JAGSMN010000036">
    <property type="protein sequence ID" value="MBR7671815.1"/>
    <property type="molecule type" value="Genomic_DNA"/>
</dbReference>
<dbReference type="AlphaFoldDB" id="A0A8T4IIS5"/>
<evidence type="ECO:0008006" key="4">
    <source>
        <dbReference type="Google" id="ProtNLM"/>
    </source>
</evidence>
<reference evidence="2" key="1">
    <citation type="submission" date="2021-04" db="EMBL/GenBank/DDBJ databases">
        <title>Sequencing of actinobacteria type strains.</title>
        <authorList>
            <person name="Nguyen G.-S."/>
            <person name="Wentzel A."/>
        </authorList>
    </citation>
    <scope>NUCLEOTIDE SEQUENCE</scope>
    <source>
        <strain evidence="2">DSM 42095</strain>
    </source>
</reference>
<protein>
    <recommendedName>
        <fullName evidence="4">Lipoprotein</fullName>
    </recommendedName>
</protein>
<evidence type="ECO:0000313" key="2">
    <source>
        <dbReference type="EMBL" id="MBR7671815.1"/>
    </source>
</evidence>
<comment type="caution">
    <text evidence="2">The sequence shown here is derived from an EMBL/GenBank/DDBJ whole genome shotgun (WGS) entry which is preliminary data.</text>
</comment>
<proteinExistence type="predicted"/>
<name>A0A8T4IIS5_9ACTN</name>
<evidence type="ECO:0000256" key="1">
    <source>
        <dbReference type="SAM" id="MobiDB-lite"/>
    </source>
</evidence>
<organism evidence="2 3">
    <name type="scientific">Streptomyces daliensis</name>
    <dbReference type="NCBI Taxonomy" id="299421"/>
    <lineage>
        <taxon>Bacteria</taxon>
        <taxon>Bacillati</taxon>
        <taxon>Actinomycetota</taxon>
        <taxon>Actinomycetes</taxon>
        <taxon>Kitasatosporales</taxon>
        <taxon>Streptomycetaceae</taxon>
        <taxon>Streptomyces</taxon>
    </lineage>
</organism>
<accession>A0A8T4IIS5</accession>
<dbReference type="Proteomes" id="UP000675554">
    <property type="component" value="Unassembled WGS sequence"/>
</dbReference>